<evidence type="ECO:0000259" key="6">
    <source>
        <dbReference type="Pfam" id="PF04055"/>
    </source>
</evidence>
<evidence type="ECO:0000313" key="7">
    <source>
        <dbReference type="EMBL" id="RDB79544.1"/>
    </source>
</evidence>
<name>A0A369MU19_EGGLN</name>
<evidence type="ECO:0000256" key="1">
    <source>
        <dbReference type="ARBA" id="ARBA00022691"/>
    </source>
</evidence>
<organism evidence="7 8">
    <name type="scientific">Eggerthella lenta</name>
    <name type="common">Eubacterium lentum</name>
    <dbReference type="NCBI Taxonomy" id="84112"/>
    <lineage>
        <taxon>Bacteria</taxon>
        <taxon>Bacillati</taxon>
        <taxon>Actinomycetota</taxon>
        <taxon>Coriobacteriia</taxon>
        <taxon>Eggerthellales</taxon>
        <taxon>Eggerthellaceae</taxon>
        <taxon>Eggerthella</taxon>
    </lineage>
</organism>
<keyword evidence="4 5" id="KW-0411">Iron-sulfur</keyword>
<evidence type="ECO:0000256" key="4">
    <source>
        <dbReference type="ARBA" id="ARBA00023014"/>
    </source>
</evidence>
<dbReference type="SFLD" id="SFLDS00029">
    <property type="entry name" value="Radical_SAM"/>
    <property type="match status" value="1"/>
</dbReference>
<dbReference type="PANTHER" id="PTHR43075:SF1">
    <property type="entry name" value="FORMATE LYASE ACTIVATING ENZYME, PUTATIVE (AFU_ORTHOLOGUE AFUA_2G15630)-RELATED"/>
    <property type="match status" value="1"/>
</dbReference>
<evidence type="ECO:0000256" key="5">
    <source>
        <dbReference type="PIRSR" id="PIRSR004869-50"/>
    </source>
</evidence>
<dbReference type="Proteomes" id="UP000253752">
    <property type="component" value="Unassembled WGS sequence"/>
</dbReference>
<dbReference type="InterPro" id="IPR058240">
    <property type="entry name" value="rSAM_sf"/>
</dbReference>
<sequence>MNLTLSTCDLCPRSCGVDRAAGERGACGADGRLVVARAALHFWEEPPISGSRGSGTVFFAHCPLRCVYCQNAVIAAGEAGAEVSVERLGEMCLELQEQGALNVNFVTPTHYAPEARAAVAWARERGLALPVVWNTSGYETVAAVRANEGTVDAYLADFKYADAELARRYSHAPDYPEVALAALEAMVEEAGRPTFDEVDGEPRLTGGVVVRHLMLPGALEDSKRVVRLVHERFGDAVLLSLMNQYTPVLADAAKAGDTRAAATLDRCPELAERVSDDEYELLLDYADELGVEDYFWQQGGAAEDSFIPAFDLSGVREPDRA</sequence>
<dbReference type="SUPFAM" id="SSF102114">
    <property type="entry name" value="Radical SAM enzymes"/>
    <property type="match status" value="1"/>
</dbReference>
<gene>
    <name evidence="7" type="ORF">C1872_07615</name>
</gene>
<dbReference type="EMBL" id="PPTX01000010">
    <property type="protein sequence ID" value="RDB79544.1"/>
    <property type="molecule type" value="Genomic_DNA"/>
</dbReference>
<dbReference type="Gene3D" id="3.20.20.70">
    <property type="entry name" value="Aldolase class I"/>
    <property type="match status" value="1"/>
</dbReference>
<dbReference type="InterPro" id="IPR016431">
    <property type="entry name" value="Pyrv-formate_lyase-activ_prd"/>
</dbReference>
<evidence type="ECO:0000256" key="3">
    <source>
        <dbReference type="ARBA" id="ARBA00023004"/>
    </source>
</evidence>
<comment type="caution">
    <text evidence="7">The sequence shown here is derived from an EMBL/GenBank/DDBJ whole genome shotgun (WGS) entry which is preliminary data.</text>
</comment>
<keyword evidence="1 5" id="KW-0949">S-adenosyl-L-methionine</keyword>
<dbReference type="InterPro" id="IPR007197">
    <property type="entry name" value="rSAM"/>
</dbReference>
<comment type="cofactor">
    <cofactor evidence="5">
        <name>[4Fe-4S] cluster</name>
        <dbReference type="ChEBI" id="CHEBI:49883"/>
    </cofactor>
    <text evidence="5">Binds 1 [4Fe-4S] cluster. The cluster is coordinated with 3 cysteines and an exchangeable S-adenosyl-L-methionine.</text>
</comment>
<dbReference type="PIRSF" id="PIRSF004869">
    <property type="entry name" value="PflX_prd"/>
    <property type="match status" value="1"/>
</dbReference>
<reference evidence="7 8" key="1">
    <citation type="journal article" date="2018" name="Elife">
        <title>Discovery and characterization of a prevalent human gut bacterial enzyme sufficient for the inactivation of a family of plant toxins.</title>
        <authorList>
            <person name="Koppel N."/>
            <person name="Bisanz J.E."/>
            <person name="Pandelia M.E."/>
            <person name="Turnbaugh P.J."/>
            <person name="Balskus E.P."/>
        </authorList>
    </citation>
    <scope>NUCLEOTIDE SEQUENCE [LARGE SCALE GENOMIC DNA]</scope>
    <source>
        <strain evidence="7 8">MR1 #12</strain>
    </source>
</reference>
<feature type="binding site" evidence="5">
    <location>
        <position position="66"/>
    </location>
    <ligand>
        <name>[4Fe-4S] cluster</name>
        <dbReference type="ChEBI" id="CHEBI:49883"/>
        <note>4Fe-4S-S-AdoMet</note>
    </ligand>
</feature>
<dbReference type="InterPro" id="IPR040085">
    <property type="entry name" value="MJ0674-like"/>
</dbReference>
<keyword evidence="2 5" id="KW-0479">Metal-binding</keyword>
<evidence type="ECO:0000313" key="8">
    <source>
        <dbReference type="Proteomes" id="UP000253752"/>
    </source>
</evidence>
<feature type="domain" description="Radical SAM core" evidence="6">
    <location>
        <begin position="58"/>
        <end position="196"/>
    </location>
</feature>
<protein>
    <submittedName>
        <fullName evidence="7">Radical SAM protein</fullName>
    </submittedName>
</protein>
<feature type="binding site" evidence="5">
    <location>
        <position position="69"/>
    </location>
    <ligand>
        <name>[4Fe-4S] cluster</name>
        <dbReference type="ChEBI" id="CHEBI:49883"/>
        <note>4Fe-4S-S-AdoMet</note>
    </ligand>
</feature>
<dbReference type="Pfam" id="PF04055">
    <property type="entry name" value="Radical_SAM"/>
    <property type="match status" value="1"/>
</dbReference>
<dbReference type="GO" id="GO:0046872">
    <property type="term" value="F:metal ion binding"/>
    <property type="evidence" value="ECO:0007669"/>
    <property type="project" value="UniProtKB-KW"/>
</dbReference>
<evidence type="ECO:0000256" key="2">
    <source>
        <dbReference type="ARBA" id="ARBA00022723"/>
    </source>
</evidence>
<dbReference type="RefSeq" id="WP_009304714.1">
    <property type="nucleotide sequence ID" value="NZ_AP025575.1"/>
</dbReference>
<dbReference type="SFLD" id="SFLDG01099">
    <property type="entry name" value="Uncharacterised_Radical_SAM_Su"/>
    <property type="match status" value="1"/>
</dbReference>
<keyword evidence="3 5" id="KW-0408">Iron</keyword>
<dbReference type="PANTHER" id="PTHR43075">
    <property type="entry name" value="FORMATE LYASE ACTIVATING ENZYME, PUTATIVE (AFU_ORTHOLOGUE AFUA_2G15630)-RELATED"/>
    <property type="match status" value="1"/>
</dbReference>
<accession>A0A369MU19</accession>
<dbReference type="GO" id="GO:0003824">
    <property type="term" value="F:catalytic activity"/>
    <property type="evidence" value="ECO:0007669"/>
    <property type="project" value="InterPro"/>
</dbReference>
<dbReference type="InterPro" id="IPR013785">
    <property type="entry name" value="Aldolase_TIM"/>
</dbReference>
<feature type="binding site" evidence="5">
    <location>
        <position position="62"/>
    </location>
    <ligand>
        <name>[4Fe-4S] cluster</name>
        <dbReference type="ChEBI" id="CHEBI:49883"/>
        <note>4Fe-4S-S-AdoMet</note>
    </ligand>
</feature>
<dbReference type="AlphaFoldDB" id="A0A369MU19"/>
<dbReference type="GO" id="GO:0051536">
    <property type="term" value="F:iron-sulfur cluster binding"/>
    <property type="evidence" value="ECO:0007669"/>
    <property type="project" value="UniProtKB-KW"/>
</dbReference>
<proteinExistence type="predicted"/>